<dbReference type="GO" id="GO:0005507">
    <property type="term" value="F:copper ion binding"/>
    <property type="evidence" value="ECO:0007669"/>
    <property type="project" value="InterPro"/>
</dbReference>
<dbReference type="GO" id="GO:0006825">
    <property type="term" value="P:copper ion transport"/>
    <property type="evidence" value="ECO:0007669"/>
    <property type="project" value="InterPro"/>
</dbReference>
<keyword evidence="3 5" id="KW-0732">Signal</keyword>
<reference evidence="7 8" key="1">
    <citation type="submission" date="2019-10" db="EMBL/GenBank/DDBJ databases">
        <title>Glaciimonas soli sp. nov., a psychrophilic bacterium isolated from the forest soil of a high elevation mountain in Taiwan.</title>
        <authorList>
            <person name="Wang L.-T."/>
            <person name="Shieh W.Y."/>
        </authorList>
    </citation>
    <scope>NUCLEOTIDE SEQUENCE [LARGE SCALE GENOMIC DNA]</scope>
    <source>
        <strain evidence="7 8">GS1</strain>
    </source>
</reference>
<dbReference type="SUPFAM" id="SSF81296">
    <property type="entry name" value="E set domains"/>
    <property type="match status" value="1"/>
</dbReference>
<evidence type="ECO:0000313" key="7">
    <source>
        <dbReference type="EMBL" id="MQR02419.1"/>
    </source>
</evidence>
<keyword evidence="4" id="KW-0186">Copper</keyword>
<proteinExistence type="predicted"/>
<dbReference type="Proteomes" id="UP000451565">
    <property type="component" value="Unassembled WGS sequence"/>
</dbReference>
<dbReference type="Pfam" id="PF04234">
    <property type="entry name" value="CopC"/>
    <property type="match status" value="1"/>
</dbReference>
<protein>
    <submittedName>
        <fullName evidence="7">Copper resistance protein CopC</fullName>
    </submittedName>
</protein>
<dbReference type="GO" id="GO:0005886">
    <property type="term" value="C:plasma membrane"/>
    <property type="evidence" value="ECO:0007669"/>
    <property type="project" value="TreeGrafter"/>
</dbReference>
<dbReference type="InterPro" id="IPR032694">
    <property type="entry name" value="CopC/D"/>
</dbReference>
<keyword evidence="2" id="KW-0479">Metal-binding</keyword>
<evidence type="ECO:0000313" key="8">
    <source>
        <dbReference type="Proteomes" id="UP000451565"/>
    </source>
</evidence>
<comment type="caution">
    <text evidence="7">The sequence shown here is derived from an EMBL/GenBank/DDBJ whole genome shotgun (WGS) entry which is preliminary data.</text>
</comment>
<feature type="domain" description="CopC" evidence="6">
    <location>
        <begin position="26"/>
        <end position="123"/>
    </location>
</feature>
<dbReference type="InterPro" id="IPR014755">
    <property type="entry name" value="Cu-Rt/internalin_Ig-like"/>
</dbReference>
<evidence type="ECO:0000256" key="3">
    <source>
        <dbReference type="ARBA" id="ARBA00022729"/>
    </source>
</evidence>
<dbReference type="PANTHER" id="PTHR34820:SF4">
    <property type="entry name" value="INNER MEMBRANE PROTEIN YEBZ"/>
    <property type="match status" value="1"/>
</dbReference>
<evidence type="ECO:0000256" key="5">
    <source>
        <dbReference type="SAM" id="SignalP"/>
    </source>
</evidence>
<dbReference type="AlphaFoldDB" id="A0A843YRN9"/>
<evidence type="ECO:0000256" key="1">
    <source>
        <dbReference type="ARBA" id="ARBA00004196"/>
    </source>
</evidence>
<dbReference type="InterPro" id="IPR014756">
    <property type="entry name" value="Ig_E-set"/>
</dbReference>
<gene>
    <name evidence="7" type="ORF">GEV47_17215</name>
</gene>
<dbReference type="GO" id="GO:0042597">
    <property type="term" value="C:periplasmic space"/>
    <property type="evidence" value="ECO:0007669"/>
    <property type="project" value="InterPro"/>
</dbReference>
<accession>A0A843YRN9</accession>
<dbReference type="Gene3D" id="2.60.40.1220">
    <property type="match status" value="1"/>
</dbReference>
<dbReference type="EMBL" id="WINI01000009">
    <property type="protein sequence ID" value="MQR02419.1"/>
    <property type="molecule type" value="Genomic_DNA"/>
</dbReference>
<evidence type="ECO:0000256" key="4">
    <source>
        <dbReference type="ARBA" id="ARBA00023008"/>
    </source>
</evidence>
<name>A0A843YRN9_9BURK</name>
<dbReference type="InterPro" id="IPR007348">
    <property type="entry name" value="CopC_dom"/>
</dbReference>
<feature type="signal peptide" evidence="5">
    <location>
        <begin position="1"/>
        <end position="25"/>
    </location>
</feature>
<dbReference type="GO" id="GO:0030313">
    <property type="term" value="C:cell envelope"/>
    <property type="evidence" value="ECO:0007669"/>
    <property type="project" value="UniProtKB-SubCell"/>
</dbReference>
<comment type="subcellular location">
    <subcellularLocation>
        <location evidence="1">Cell envelope</location>
    </subcellularLocation>
</comment>
<dbReference type="RefSeq" id="WP_153236174.1">
    <property type="nucleotide sequence ID" value="NZ_WINI01000009.1"/>
</dbReference>
<evidence type="ECO:0000259" key="6">
    <source>
        <dbReference type="Pfam" id="PF04234"/>
    </source>
</evidence>
<keyword evidence="8" id="KW-1185">Reference proteome</keyword>
<organism evidence="7 8">
    <name type="scientific">Glaciimonas soli</name>
    <dbReference type="NCBI Taxonomy" id="2590999"/>
    <lineage>
        <taxon>Bacteria</taxon>
        <taxon>Pseudomonadati</taxon>
        <taxon>Pseudomonadota</taxon>
        <taxon>Betaproteobacteria</taxon>
        <taxon>Burkholderiales</taxon>
        <taxon>Oxalobacteraceae</taxon>
        <taxon>Glaciimonas</taxon>
    </lineage>
</organism>
<feature type="chain" id="PRO_5032998372" evidence="5">
    <location>
        <begin position="26"/>
        <end position="124"/>
    </location>
</feature>
<dbReference type="PANTHER" id="PTHR34820">
    <property type="entry name" value="INNER MEMBRANE PROTEIN YEBZ"/>
    <property type="match status" value="1"/>
</dbReference>
<dbReference type="GO" id="GO:0046688">
    <property type="term" value="P:response to copper ion"/>
    <property type="evidence" value="ECO:0007669"/>
    <property type="project" value="InterPro"/>
</dbReference>
<sequence length="124" mass="13329">MTFPRAFVLLLSLVISLFIANFAHAHAHPVTQTPAADSAYSIGNAPSEVSITYDEALEPAFSKLAVTDAQGKAITINKAEVDTTTHKTLRVALSKLVAGIYLVKWVAVADDGHRTQGSYKFTVK</sequence>
<evidence type="ECO:0000256" key="2">
    <source>
        <dbReference type="ARBA" id="ARBA00022723"/>
    </source>
</evidence>
<dbReference type="OrthoDB" id="9796814at2"/>